<proteinExistence type="predicted"/>
<sequence length="118" mass="13623">MLEADGDFTDTLSCKPVLHHRHIIMQTGPPQETPQIHYHANRSSTVDSTDTLSCKPVLHRRLHRHIIMQTGPPQETPQTHYHANRSSTIDTLSCKPVLYDRNSRLISRVQLRYMFSPK</sequence>
<reference evidence="1" key="1">
    <citation type="journal article" date="2019" name="bioRxiv">
        <title>The Genome of the Zebra Mussel, Dreissena polymorpha: A Resource for Invasive Species Research.</title>
        <authorList>
            <person name="McCartney M.A."/>
            <person name="Auch B."/>
            <person name="Kono T."/>
            <person name="Mallez S."/>
            <person name="Zhang Y."/>
            <person name="Obille A."/>
            <person name="Becker A."/>
            <person name="Abrahante J.E."/>
            <person name="Garbe J."/>
            <person name="Badalamenti J.P."/>
            <person name="Herman A."/>
            <person name="Mangelson H."/>
            <person name="Liachko I."/>
            <person name="Sullivan S."/>
            <person name="Sone E.D."/>
            <person name="Koren S."/>
            <person name="Silverstein K.A.T."/>
            <person name="Beckman K.B."/>
            <person name="Gohl D.M."/>
        </authorList>
    </citation>
    <scope>NUCLEOTIDE SEQUENCE</scope>
    <source>
        <strain evidence="1">Duluth1</strain>
        <tissue evidence="1">Whole animal</tissue>
    </source>
</reference>
<keyword evidence="2" id="KW-1185">Reference proteome</keyword>
<dbReference type="EMBL" id="JAIWYP010000003">
    <property type="protein sequence ID" value="KAH3859601.1"/>
    <property type="molecule type" value="Genomic_DNA"/>
</dbReference>
<gene>
    <name evidence="1" type="ORF">DPMN_102418</name>
</gene>
<evidence type="ECO:0000313" key="2">
    <source>
        <dbReference type="Proteomes" id="UP000828390"/>
    </source>
</evidence>
<dbReference type="AlphaFoldDB" id="A0A9D4LMW1"/>
<name>A0A9D4LMW1_DREPO</name>
<organism evidence="1 2">
    <name type="scientific">Dreissena polymorpha</name>
    <name type="common">Zebra mussel</name>
    <name type="synonym">Mytilus polymorpha</name>
    <dbReference type="NCBI Taxonomy" id="45954"/>
    <lineage>
        <taxon>Eukaryota</taxon>
        <taxon>Metazoa</taxon>
        <taxon>Spiralia</taxon>
        <taxon>Lophotrochozoa</taxon>
        <taxon>Mollusca</taxon>
        <taxon>Bivalvia</taxon>
        <taxon>Autobranchia</taxon>
        <taxon>Heteroconchia</taxon>
        <taxon>Euheterodonta</taxon>
        <taxon>Imparidentia</taxon>
        <taxon>Neoheterodontei</taxon>
        <taxon>Myida</taxon>
        <taxon>Dreissenoidea</taxon>
        <taxon>Dreissenidae</taxon>
        <taxon>Dreissena</taxon>
    </lineage>
</organism>
<protein>
    <submittedName>
        <fullName evidence="1">Uncharacterized protein</fullName>
    </submittedName>
</protein>
<dbReference type="Proteomes" id="UP000828390">
    <property type="component" value="Unassembled WGS sequence"/>
</dbReference>
<reference evidence="1" key="2">
    <citation type="submission" date="2020-11" db="EMBL/GenBank/DDBJ databases">
        <authorList>
            <person name="McCartney M.A."/>
            <person name="Auch B."/>
            <person name="Kono T."/>
            <person name="Mallez S."/>
            <person name="Becker A."/>
            <person name="Gohl D.M."/>
            <person name="Silverstein K.A.T."/>
            <person name="Koren S."/>
            <person name="Bechman K.B."/>
            <person name="Herman A."/>
            <person name="Abrahante J.E."/>
            <person name="Garbe J."/>
        </authorList>
    </citation>
    <scope>NUCLEOTIDE SEQUENCE</scope>
    <source>
        <strain evidence="1">Duluth1</strain>
        <tissue evidence="1">Whole animal</tissue>
    </source>
</reference>
<accession>A0A9D4LMW1</accession>
<comment type="caution">
    <text evidence="1">The sequence shown here is derived from an EMBL/GenBank/DDBJ whole genome shotgun (WGS) entry which is preliminary data.</text>
</comment>
<evidence type="ECO:0000313" key="1">
    <source>
        <dbReference type="EMBL" id="KAH3859601.1"/>
    </source>
</evidence>